<reference evidence="1 2" key="2">
    <citation type="submission" date="2024-01" db="EMBL/GenBank/DDBJ databases">
        <title>Roseobacter fucihabitans sp. nov., isolated from the brown alga Fucus spiralis.</title>
        <authorList>
            <person name="Hahnke S."/>
            <person name="Berger M."/>
            <person name="Schlingloff A."/>
            <person name="Athale I."/>
            <person name="Neumann-Schaal M."/>
            <person name="Adenaya A."/>
            <person name="Poehlein A."/>
            <person name="Daniel R."/>
            <person name="Pertersen J."/>
            <person name="Brinkhoff T."/>
        </authorList>
    </citation>
    <scope>NUCLEOTIDE SEQUENCE [LARGE SCALE GENOMIC DNA]</scope>
    <source>
        <strain evidence="1 2">B14</strain>
        <plasmid evidence="1 2">pROLI127</plasmid>
    </source>
</reference>
<organism evidence="1 2">
    <name type="scientific">Roseobacter fucihabitans</name>
    <dbReference type="NCBI Taxonomy" id="1537242"/>
    <lineage>
        <taxon>Bacteria</taxon>
        <taxon>Pseudomonadati</taxon>
        <taxon>Pseudomonadota</taxon>
        <taxon>Alphaproteobacteria</taxon>
        <taxon>Rhodobacterales</taxon>
        <taxon>Roseobacteraceae</taxon>
        <taxon>Roseobacter</taxon>
    </lineage>
</organism>
<evidence type="ECO:0000313" key="2">
    <source>
        <dbReference type="Proteomes" id="UP001318682"/>
    </source>
</evidence>
<accession>A0ABZ2C089</accession>
<protein>
    <submittedName>
        <fullName evidence="1">Uncharacterized protein</fullName>
    </submittedName>
</protein>
<proteinExistence type="predicted"/>
<sequence>MIRKTLILPLVRKGLSGKGEGRTNPARPLSVRFEDGALTITPQRPSVPARFTVAFGDGALTIIP</sequence>
<dbReference type="Proteomes" id="UP001318682">
    <property type="component" value="Plasmid pROLI127"/>
</dbReference>
<geneLocation type="plasmid" evidence="1 2">
    <name>pROLI127</name>
</geneLocation>
<reference evidence="1 2" key="1">
    <citation type="submission" date="2015-07" db="EMBL/GenBank/DDBJ databases">
        <authorList>
            <person name="Voget S."/>
            <person name="Dogs M."/>
            <person name="Brinkhoff T.H."/>
            <person name="Daniel R."/>
        </authorList>
    </citation>
    <scope>NUCLEOTIDE SEQUENCE [LARGE SCALE GENOMIC DNA]</scope>
    <source>
        <strain evidence="1 2">B14</strain>
        <plasmid evidence="1 2">pROLI127</plasmid>
    </source>
</reference>
<gene>
    <name evidence="1" type="ORF">ROLI_045280</name>
</gene>
<dbReference type="EMBL" id="CP143424">
    <property type="protein sequence ID" value="WVX51426.1"/>
    <property type="molecule type" value="Genomic_DNA"/>
</dbReference>
<keyword evidence="1" id="KW-0614">Plasmid</keyword>
<dbReference type="RefSeq" id="WP_187431394.1">
    <property type="nucleotide sequence ID" value="NZ_CP143424.1"/>
</dbReference>
<evidence type="ECO:0000313" key="1">
    <source>
        <dbReference type="EMBL" id="WVX51426.1"/>
    </source>
</evidence>
<keyword evidence="2" id="KW-1185">Reference proteome</keyword>
<name>A0ABZ2C089_9RHOB</name>